<reference evidence="1" key="1">
    <citation type="submission" date="2018-11" db="EMBL/GenBank/DDBJ databases">
        <authorList>
            <consortium name="Pathogen Informatics"/>
        </authorList>
    </citation>
    <scope>NUCLEOTIDE SEQUENCE</scope>
</reference>
<dbReference type="AlphaFoldDB" id="A0A3S5CKP1"/>
<evidence type="ECO:0000313" key="1">
    <source>
        <dbReference type="EMBL" id="VEL29086.1"/>
    </source>
</evidence>
<dbReference type="EMBL" id="CAAALY010100189">
    <property type="protein sequence ID" value="VEL29086.1"/>
    <property type="molecule type" value="Genomic_DNA"/>
</dbReference>
<accession>A0A3S5CKP1</accession>
<dbReference type="Proteomes" id="UP000784294">
    <property type="component" value="Unassembled WGS sequence"/>
</dbReference>
<gene>
    <name evidence="1" type="ORF">PXEA_LOCUS22526</name>
</gene>
<proteinExistence type="predicted"/>
<organism evidence="1 2">
    <name type="scientific">Protopolystoma xenopodis</name>
    <dbReference type="NCBI Taxonomy" id="117903"/>
    <lineage>
        <taxon>Eukaryota</taxon>
        <taxon>Metazoa</taxon>
        <taxon>Spiralia</taxon>
        <taxon>Lophotrochozoa</taxon>
        <taxon>Platyhelminthes</taxon>
        <taxon>Monogenea</taxon>
        <taxon>Polyopisthocotylea</taxon>
        <taxon>Polystomatidea</taxon>
        <taxon>Polystomatidae</taxon>
        <taxon>Protopolystoma</taxon>
    </lineage>
</organism>
<comment type="caution">
    <text evidence="1">The sequence shown here is derived from an EMBL/GenBank/DDBJ whole genome shotgun (WGS) entry which is preliminary data.</text>
</comment>
<keyword evidence="2" id="KW-1185">Reference proteome</keyword>
<name>A0A3S5CKP1_9PLAT</name>
<evidence type="ECO:0000313" key="2">
    <source>
        <dbReference type="Proteomes" id="UP000784294"/>
    </source>
</evidence>
<protein>
    <submittedName>
        <fullName evidence="1">Uncharacterized protein</fullName>
    </submittedName>
</protein>
<sequence length="113" mass="12887">MLTQSREAGSDFRRICSFDYAKVMCYTKFAVCSSLLESAGSGLDGNATLTQASNLPTCKFRSVNRLPLTPQTRRFIPPEAWRQAWMRRESRLTDEARFNACIRNHYRSGERGA</sequence>